<gene>
    <name evidence="2" type="ORF">DFP80_110158</name>
</gene>
<evidence type="ECO:0000313" key="3">
    <source>
        <dbReference type="Proteomes" id="UP000252792"/>
    </source>
</evidence>
<dbReference type="Proteomes" id="UP000252792">
    <property type="component" value="Unassembled WGS sequence"/>
</dbReference>
<dbReference type="Gene3D" id="3.30.70.270">
    <property type="match status" value="1"/>
</dbReference>
<dbReference type="SMART" id="SM00267">
    <property type="entry name" value="GGDEF"/>
    <property type="match status" value="1"/>
</dbReference>
<accession>A0A366J293</accession>
<evidence type="ECO:0000259" key="1">
    <source>
        <dbReference type="PROSITE" id="PS50887"/>
    </source>
</evidence>
<dbReference type="InterPro" id="IPR043128">
    <property type="entry name" value="Rev_trsase/Diguanyl_cyclase"/>
</dbReference>
<dbReference type="SUPFAM" id="SSF55073">
    <property type="entry name" value="Nucleotide cyclase"/>
    <property type="match status" value="1"/>
</dbReference>
<feature type="domain" description="GGDEF" evidence="1">
    <location>
        <begin position="234"/>
        <end position="357"/>
    </location>
</feature>
<name>A0A366J293_9GAMM</name>
<sequence>MPIDSSNSLLKEQQDLRSRVAYLEKERDFIKNLYSDMPQTLQVIAKGSLLSTSLNRFKDKMQTQLPNAYCLFIICDKECLQWRLQYTDSVNDQLLNSNSQLSTVPQALITFAASPSCPKRHDIDIQNESGWKNWLPFLKEHAFSDVSMVSVSDCDGSIYLMLVLQREEARLESELMELVLDSYAAWLSALFEREKADYLLLEDSHRDPTTGLLRRYSFDNSFGIVLKDSRRHFQRAALLSLRLLSSSKVNDVDLKPLADAMRETVRDNDLIAHYDERELVMGIRIQHLEDAEIVAKKLLKSLGSAKFSGNGLIREGVSIGISFYPEHSSLETLHQAALFAANSLLNTSGYRLEFHGECYESSADFYTL</sequence>
<keyword evidence="3" id="KW-1185">Reference proteome</keyword>
<dbReference type="InterPro" id="IPR029787">
    <property type="entry name" value="Nucleotide_cyclase"/>
</dbReference>
<organism evidence="2 3">
    <name type="scientific">Marinomonas rhizomae</name>
    <dbReference type="NCBI Taxonomy" id="491948"/>
    <lineage>
        <taxon>Bacteria</taxon>
        <taxon>Pseudomonadati</taxon>
        <taxon>Pseudomonadota</taxon>
        <taxon>Gammaproteobacteria</taxon>
        <taxon>Oceanospirillales</taxon>
        <taxon>Oceanospirillaceae</taxon>
        <taxon>Marinomonas</taxon>
    </lineage>
</organism>
<dbReference type="EMBL" id="QNSE01000010">
    <property type="protein sequence ID" value="RBP81186.1"/>
    <property type="molecule type" value="Genomic_DNA"/>
</dbReference>
<protein>
    <submittedName>
        <fullName evidence="2">GGDEF domain-containing protein</fullName>
    </submittedName>
</protein>
<dbReference type="PROSITE" id="PS50887">
    <property type="entry name" value="GGDEF"/>
    <property type="match status" value="1"/>
</dbReference>
<dbReference type="AlphaFoldDB" id="A0A366J293"/>
<reference evidence="2 3" key="1">
    <citation type="submission" date="2018-06" db="EMBL/GenBank/DDBJ databases">
        <title>Genomic Encyclopedia of Type Strains, Phase III (KMG-III): the genomes of soil and plant-associated and newly described type strains.</title>
        <authorList>
            <person name="Whitman W."/>
        </authorList>
    </citation>
    <scope>NUCLEOTIDE SEQUENCE [LARGE SCALE GENOMIC DNA]</scope>
    <source>
        <strain evidence="2 3">CECT 7377</strain>
    </source>
</reference>
<comment type="caution">
    <text evidence="2">The sequence shown here is derived from an EMBL/GenBank/DDBJ whole genome shotgun (WGS) entry which is preliminary data.</text>
</comment>
<dbReference type="Pfam" id="PF00990">
    <property type="entry name" value="GGDEF"/>
    <property type="match status" value="1"/>
</dbReference>
<dbReference type="InterPro" id="IPR000160">
    <property type="entry name" value="GGDEF_dom"/>
</dbReference>
<evidence type="ECO:0000313" key="2">
    <source>
        <dbReference type="EMBL" id="RBP81186.1"/>
    </source>
</evidence>
<dbReference type="RefSeq" id="WP_241560278.1">
    <property type="nucleotide sequence ID" value="NZ_QNSE01000010.1"/>
</dbReference>
<proteinExistence type="predicted"/>